<evidence type="ECO:0008006" key="4">
    <source>
        <dbReference type="Google" id="ProtNLM"/>
    </source>
</evidence>
<protein>
    <recommendedName>
        <fullName evidence="4">Integral membrane protein</fullName>
    </recommendedName>
</protein>
<name>A0ABP6SVJ6_9ACTN</name>
<feature type="transmembrane region" description="Helical" evidence="1">
    <location>
        <begin position="57"/>
        <end position="76"/>
    </location>
</feature>
<dbReference type="Proteomes" id="UP001501676">
    <property type="component" value="Unassembled WGS sequence"/>
</dbReference>
<comment type="caution">
    <text evidence="2">The sequence shown here is derived from an EMBL/GenBank/DDBJ whole genome shotgun (WGS) entry which is preliminary data.</text>
</comment>
<proteinExistence type="predicted"/>
<evidence type="ECO:0000256" key="1">
    <source>
        <dbReference type="SAM" id="Phobius"/>
    </source>
</evidence>
<organism evidence="2 3">
    <name type="scientific">Cryptosporangium minutisporangium</name>
    <dbReference type="NCBI Taxonomy" id="113569"/>
    <lineage>
        <taxon>Bacteria</taxon>
        <taxon>Bacillati</taxon>
        <taxon>Actinomycetota</taxon>
        <taxon>Actinomycetes</taxon>
        <taxon>Cryptosporangiales</taxon>
        <taxon>Cryptosporangiaceae</taxon>
        <taxon>Cryptosporangium</taxon>
    </lineage>
</organism>
<dbReference type="RefSeq" id="WP_345728222.1">
    <property type="nucleotide sequence ID" value="NZ_BAAAYN010000017.1"/>
</dbReference>
<keyword evidence="1" id="KW-0812">Transmembrane</keyword>
<feature type="transmembrane region" description="Helical" evidence="1">
    <location>
        <begin position="88"/>
        <end position="107"/>
    </location>
</feature>
<evidence type="ECO:0000313" key="2">
    <source>
        <dbReference type="EMBL" id="GAA3386602.1"/>
    </source>
</evidence>
<sequence length="120" mass="12394">MPVVQAARLLALFLSATTFAFLFLHDSWRTDNLFLVPDLLLCAALVAAAAVPAERGLPYLLAAFGYTSGVLTTAAFEYVAQGQLGVPSLLGALGAVAVTVLLARAVATPARVAAPVPAER</sequence>
<gene>
    <name evidence="2" type="ORF">GCM10020369_25080</name>
</gene>
<accession>A0ABP6SVJ6</accession>
<feature type="transmembrane region" description="Helical" evidence="1">
    <location>
        <begin position="33"/>
        <end position="51"/>
    </location>
</feature>
<reference evidence="3" key="1">
    <citation type="journal article" date="2019" name="Int. J. Syst. Evol. Microbiol.">
        <title>The Global Catalogue of Microorganisms (GCM) 10K type strain sequencing project: providing services to taxonomists for standard genome sequencing and annotation.</title>
        <authorList>
            <consortium name="The Broad Institute Genomics Platform"/>
            <consortium name="The Broad Institute Genome Sequencing Center for Infectious Disease"/>
            <person name="Wu L."/>
            <person name="Ma J."/>
        </authorList>
    </citation>
    <scope>NUCLEOTIDE SEQUENCE [LARGE SCALE GENOMIC DNA]</scope>
    <source>
        <strain evidence="3">JCM 9458</strain>
    </source>
</reference>
<evidence type="ECO:0000313" key="3">
    <source>
        <dbReference type="Proteomes" id="UP001501676"/>
    </source>
</evidence>
<keyword evidence="3" id="KW-1185">Reference proteome</keyword>
<dbReference type="EMBL" id="BAAAYN010000017">
    <property type="protein sequence ID" value="GAA3386602.1"/>
    <property type="molecule type" value="Genomic_DNA"/>
</dbReference>
<feature type="transmembrane region" description="Helical" evidence="1">
    <location>
        <begin position="6"/>
        <end position="24"/>
    </location>
</feature>
<keyword evidence="1" id="KW-0472">Membrane</keyword>
<keyword evidence="1" id="KW-1133">Transmembrane helix</keyword>